<dbReference type="Proteomes" id="UP001500507">
    <property type="component" value="Unassembled WGS sequence"/>
</dbReference>
<organism evidence="1 2">
    <name type="scientific">Gangjinia marincola</name>
    <dbReference type="NCBI Taxonomy" id="578463"/>
    <lineage>
        <taxon>Bacteria</taxon>
        <taxon>Pseudomonadati</taxon>
        <taxon>Bacteroidota</taxon>
        <taxon>Flavobacteriia</taxon>
        <taxon>Flavobacteriales</taxon>
        <taxon>Flavobacteriaceae</taxon>
        <taxon>Gangjinia</taxon>
    </lineage>
</organism>
<dbReference type="PANTHER" id="PTHR40036">
    <property type="entry name" value="MACROCIN O-METHYLTRANSFERASE"/>
    <property type="match status" value="1"/>
</dbReference>
<dbReference type="Gene3D" id="3.40.50.150">
    <property type="entry name" value="Vaccinia Virus protein VP39"/>
    <property type="match status" value="1"/>
</dbReference>
<protein>
    <recommendedName>
        <fullName evidence="3">Crotonobetainyl-CoA--carnitine CoA-transferase</fullName>
    </recommendedName>
</protein>
<dbReference type="EMBL" id="BAAAFG010000016">
    <property type="protein sequence ID" value="GAA0873081.1"/>
    <property type="molecule type" value="Genomic_DNA"/>
</dbReference>
<accession>A0ABN1MIM4</accession>
<sequence>MTKNIHTKDNFTPAEVDRRTSLAGLLEDSPIPPEELIANLALYIPKTEFSRMLYIHELYKQILDVHGVIMEFGVRWGQNMALYETFRGIYEPFNRLRKIVGFDTFEGFPSVHEKDGDSSIVKEGGYNVTKGYEDYLKQVMNVREQEGVTSPLDRHELVKGDASKTIHDYLQRNPQTVISLAYFDFDIYEPNKECLQAIKPYLTKGSIVAFDEINHEDFPGETVALREVFGLDRYKLVHTPYSAARCYLVID</sequence>
<dbReference type="InterPro" id="IPR008884">
    <property type="entry name" value="TylF_MeTrfase"/>
</dbReference>
<name>A0ABN1MIM4_9FLAO</name>
<proteinExistence type="predicted"/>
<keyword evidence="2" id="KW-1185">Reference proteome</keyword>
<reference evidence="1 2" key="1">
    <citation type="journal article" date="2019" name="Int. J. Syst. Evol. Microbiol.">
        <title>The Global Catalogue of Microorganisms (GCM) 10K type strain sequencing project: providing services to taxonomists for standard genome sequencing and annotation.</title>
        <authorList>
            <consortium name="The Broad Institute Genomics Platform"/>
            <consortium name="The Broad Institute Genome Sequencing Center for Infectious Disease"/>
            <person name="Wu L."/>
            <person name="Ma J."/>
        </authorList>
    </citation>
    <scope>NUCLEOTIDE SEQUENCE [LARGE SCALE GENOMIC DNA]</scope>
    <source>
        <strain evidence="1 2">JCM 16082</strain>
    </source>
</reference>
<gene>
    <name evidence="1" type="ORF">GCM10009117_22280</name>
</gene>
<evidence type="ECO:0008006" key="3">
    <source>
        <dbReference type="Google" id="ProtNLM"/>
    </source>
</evidence>
<evidence type="ECO:0000313" key="2">
    <source>
        <dbReference type="Proteomes" id="UP001500507"/>
    </source>
</evidence>
<dbReference type="InterPro" id="IPR029063">
    <property type="entry name" value="SAM-dependent_MTases_sf"/>
</dbReference>
<comment type="caution">
    <text evidence="1">The sequence shown here is derived from an EMBL/GenBank/DDBJ whole genome shotgun (WGS) entry which is preliminary data.</text>
</comment>
<dbReference type="RefSeq" id="WP_343767571.1">
    <property type="nucleotide sequence ID" value="NZ_BAAAFG010000016.1"/>
</dbReference>
<evidence type="ECO:0000313" key="1">
    <source>
        <dbReference type="EMBL" id="GAA0873081.1"/>
    </source>
</evidence>
<dbReference type="PANTHER" id="PTHR40036:SF1">
    <property type="entry name" value="MACROCIN O-METHYLTRANSFERASE"/>
    <property type="match status" value="1"/>
</dbReference>